<keyword evidence="2" id="KW-0560">Oxidoreductase</keyword>
<reference evidence="3 4" key="1">
    <citation type="submission" date="2015-07" db="EMBL/GenBank/DDBJ databases">
        <title>Draft genome of Bellilinea caldifistulae DSM 17877.</title>
        <authorList>
            <person name="Hemp J."/>
            <person name="Ward L.M."/>
            <person name="Pace L.A."/>
            <person name="Fischer W.W."/>
        </authorList>
    </citation>
    <scope>NUCLEOTIDE SEQUENCE [LARGE SCALE GENOMIC DNA]</scope>
    <source>
        <strain evidence="3 4">GOMI-1</strain>
    </source>
</reference>
<proteinExistence type="inferred from homology"/>
<dbReference type="RefSeq" id="WP_061917617.1">
    <property type="nucleotide sequence ID" value="NZ_DF967971.1"/>
</dbReference>
<dbReference type="PANTHER" id="PTHR43639:SF1">
    <property type="entry name" value="SHORT-CHAIN DEHYDROGENASE_REDUCTASE FAMILY PROTEIN"/>
    <property type="match status" value="1"/>
</dbReference>
<comment type="similarity">
    <text evidence="1">Belongs to the short-chain dehydrogenases/reductases (SDR) family.</text>
</comment>
<dbReference type="OrthoDB" id="9805904at2"/>
<keyword evidence="4" id="KW-1185">Reference proteome</keyword>
<protein>
    <recommendedName>
        <fullName evidence="5">SDR family oxidoreductase</fullName>
    </recommendedName>
</protein>
<evidence type="ECO:0000256" key="1">
    <source>
        <dbReference type="ARBA" id="ARBA00006484"/>
    </source>
</evidence>
<dbReference type="AlphaFoldDB" id="A0A0P6WZ67"/>
<dbReference type="Pfam" id="PF13561">
    <property type="entry name" value="adh_short_C2"/>
    <property type="match status" value="1"/>
</dbReference>
<dbReference type="GO" id="GO:0016491">
    <property type="term" value="F:oxidoreductase activity"/>
    <property type="evidence" value="ECO:0007669"/>
    <property type="project" value="UniProtKB-KW"/>
</dbReference>
<dbReference type="Proteomes" id="UP000050514">
    <property type="component" value="Unassembled WGS sequence"/>
</dbReference>
<accession>A0A0P6WZ67</accession>
<dbReference type="PANTHER" id="PTHR43639">
    <property type="entry name" value="OXIDOREDUCTASE, SHORT-CHAIN DEHYDROGENASE/REDUCTASE FAMILY (AFU_ORTHOLOGUE AFUA_5G02870)"/>
    <property type="match status" value="1"/>
</dbReference>
<organism evidence="3 4">
    <name type="scientific">Bellilinea caldifistulae</name>
    <dbReference type="NCBI Taxonomy" id="360411"/>
    <lineage>
        <taxon>Bacteria</taxon>
        <taxon>Bacillati</taxon>
        <taxon>Chloroflexota</taxon>
        <taxon>Anaerolineae</taxon>
        <taxon>Anaerolineales</taxon>
        <taxon>Anaerolineaceae</taxon>
        <taxon>Bellilinea</taxon>
    </lineage>
</organism>
<evidence type="ECO:0000313" key="4">
    <source>
        <dbReference type="Proteomes" id="UP000050514"/>
    </source>
</evidence>
<comment type="caution">
    <text evidence="3">The sequence shown here is derived from an EMBL/GenBank/DDBJ whole genome shotgun (WGS) entry which is preliminary data.</text>
</comment>
<dbReference type="PRINTS" id="PR00081">
    <property type="entry name" value="GDHRDH"/>
</dbReference>
<dbReference type="InterPro" id="IPR020904">
    <property type="entry name" value="Sc_DH/Rdtase_CS"/>
</dbReference>
<evidence type="ECO:0000313" key="3">
    <source>
        <dbReference type="EMBL" id="KPL73888.1"/>
    </source>
</evidence>
<dbReference type="EMBL" id="LGHJ01000019">
    <property type="protein sequence ID" value="KPL73888.1"/>
    <property type="molecule type" value="Genomic_DNA"/>
</dbReference>
<sequence>MNLKGKTALVTGGAHRVGKILTLALAEAGVNVIVHYGASQTAARQTLAEIQQKGIKGWLIQANLADLGQLENFVEQAWRFSPFQILVNNAAIFEALSWNQVGLEDWQRHLDINLTAPFLLSQAFARKLSGQEGRIINILDWRALRPVDDHLPYTISKAALAALTRSLAVAFAPSITVNGIALGAILPPSDGGDADLAIQDVPAGRWAQAEEVSRALIYLLSGATYTTGEILHVDGGRHLI</sequence>
<evidence type="ECO:0000256" key="2">
    <source>
        <dbReference type="ARBA" id="ARBA00023002"/>
    </source>
</evidence>
<gene>
    <name evidence="3" type="ORF">AC812_13990</name>
</gene>
<dbReference type="InterPro" id="IPR002347">
    <property type="entry name" value="SDR_fam"/>
</dbReference>
<evidence type="ECO:0008006" key="5">
    <source>
        <dbReference type="Google" id="ProtNLM"/>
    </source>
</evidence>
<name>A0A0P6WZ67_9CHLR</name>
<dbReference type="Gene3D" id="3.40.50.720">
    <property type="entry name" value="NAD(P)-binding Rossmann-like Domain"/>
    <property type="match status" value="1"/>
</dbReference>
<dbReference type="STRING" id="360411.AC812_13990"/>
<dbReference type="SUPFAM" id="SSF51735">
    <property type="entry name" value="NAD(P)-binding Rossmann-fold domains"/>
    <property type="match status" value="1"/>
</dbReference>
<dbReference type="PROSITE" id="PS00061">
    <property type="entry name" value="ADH_SHORT"/>
    <property type="match status" value="1"/>
</dbReference>
<dbReference type="PRINTS" id="PR00080">
    <property type="entry name" value="SDRFAMILY"/>
</dbReference>
<dbReference type="InterPro" id="IPR036291">
    <property type="entry name" value="NAD(P)-bd_dom_sf"/>
</dbReference>